<accession>A0ACB7UV80</accession>
<reference evidence="2" key="1">
    <citation type="journal article" date="2022" name="Nat. Commun.">
        <title>Chromosome evolution and the genetic basis of agronomically important traits in greater yam.</title>
        <authorList>
            <person name="Bredeson J.V."/>
            <person name="Lyons J.B."/>
            <person name="Oniyinde I.O."/>
            <person name="Okereke N.R."/>
            <person name="Kolade O."/>
            <person name="Nnabue I."/>
            <person name="Nwadili C.O."/>
            <person name="Hribova E."/>
            <person name="Parker M."/>
            <person name="Nwogha J."/>
            <person name="Shu S."/>
            <person name="Carlson J."/>
            <person name="Kariba R."/>
            <person name="Muthemba S."/>
            <person name="Knop K."/>
            <person name="Barton G.J."/>
            <person name="Sherwood A.V."/>
            <person name="Lopez-Montes A."/>
            <person name="Asiedu R."/>
            <person name="Jamnadass R."/>
            <person name="Muchugi A."/>
            <person name="Goodstein D."/>
            <person name="Egesi C.N."/>
            <person name="Featherston J."/>
            <person name="Asfaw A."/>
            <person name="Simpson G.G."/>
            <person name="Dolezel J."/>
            <person name="Hendre P.S."/>
            <person name="Van Deynze A."/>
            <person name="Kumar P.L."/>
            <person name="Obidiegwu J.E."/>
            <person name="Bhattacharjee R."/>
            <person name="Rokhsar D.S."/>
        </authorList>
    </citation>
    <scope>NUCLEOTIDE SEQUENCE [LARGE SCALE GENOMIC DNA]</scope>
    <source>
        <strain evidence="2">cv. TDa95/00328</strain>
    </source>
</reference>
<evidence type="ECO:0000313" key="2">
    <source>
        <dbReference type="Proteomes" id="UP000827976"/>
    </source>
</evidence>
<gene>
    <name evidence="1" type="ORF">IHE45_14G133300</name>
</gene>
<organism evidence="1 2">
    <name type="scientific">Dioscorea alata</name>
    <name type="common">Purple yam</name>
    <dbReference type="NCBI Taxonomy" id="55571"/>
    <lineage>
        <taxon>Eukaryota</taxon>
        <taxon>Viridiplantae</taxon>
        <taxon>Streptophyta</taxon>
        <taxon>Embryophyta</taxon>
        <taxon>Tracheophyta</taxon>
        <taxon>Spermatophyta</taxon>
        <taxon>Magnoliopsida</taxon>
        <taxon>Liliopsida</taxon>
        <taxon>Dioscoreales</taxon>
        <taxon>Dioscoreaceae</taxon>
        <taxon>Dioscorea</taxon>
    </lineage>
</organism>
<proteinExistence type="predicted"/>
<dbReference type="Proteomes" id="UP000827976">
    <property type="component" value="Chromosome 14"/>
</dbReference>
<protein>
    <submittedName>
        <fullName evidence="1">Uncharacterized protein</fullName>
    </submittedName>
</protein>
<sequence>MELGPKRLSFIFASLCALLSVLGAGLLLRWAVAFHRHNEQLWMVPVGLVMLCTPIVVSFSFFASKN</sequence>
<name>A0ACB7UV80_DIOAL</name>
<keyword evidence="2" id="KW-1185">Reference proteome</keyword>
<evidence type="ECO:0000313" key="1">
    <source>
        <dbReference type="EMBL" id="KAH7664648.1"/>
    </source>
</evidence>
<dbReference type="EMBL" id="CM037024">
    <property type="protein sequence ID" value="KAH7664648.1"/>
    <property type="molecule type" value="Genomic_DNA"/>
</dbReference>
<comment type="caution">
    <text evidence="1">The sequence shown here is derived from an EMBL/GenBank/DDBJ whole genome shotgun (WGS) entry which is preliminary data.</text>
</comment>